<evidence type="ECO:0000313" key="3">
    <source>
        <dbReference type="Proteomes" id="UP001228049"/>
    </source>
</evidence>
<evidence type="ECO:0000313" key="2">
    <source>
        <dbReference type="EMBL" id="KAK1904921.1"/>
    </source>
</evidence>
<feature type="region of interest" description="Disordered" evidence="1">
    <location>
        <begin position="206"/>
        <end position="227"/>
    </location>
</feature>
<reference evidence="2" key="1">
    <citation type="submission" date="2023-04" db="EMBL/GenBank/DDBJ databases">
        <title>Chromosome-level genome of Chaenocephalus aceratus.</title>
        <authorList>
            <person name="Park H."/>
        </authorList>
    </citation>
    <scope>NUCLEOTIDE SEQUENCE</scope>
    <source>
        <strain evidence="2">DE</strain>
        <tissue evidence="2">Muscle</tissue>
    </source>
</reference>
<organism evidence="2 3">
    <name type="scientific">Dissostichus eleginoides</name>
    <name type="common">Patagonian toothfish</name>
    <name type="synonym">Dissostichus amissus</name>
    <dbReference type="NCBI Taxonomy" id="100907"/>
    <lineage>
        <taxon>Eukaryota</taxon>
        <taxon>Metazoa</taxon>
        <taxon>Chordata</taxon>
        <taxon>Craniata</taxon>
        <taxon>Vertebrata</taxon>
        <taxon>Euteleostomi</taxon>
        <taxon>Actinopterygii</taxon>
        <taxon>Neopterygii</taxon>
        <taxon>Teleostei</taxon>
        <taxon>Neoteleostei</taxon>
        <taxon>Acanthomorphata</taxon>
        <taxon>Eupercaria</taxon>
        <taxon>Perciformes</taxon>
        <taxon>Notothenioidei</taxon>
        <taxon>Nototheniidae</taxon>
        <taxon>Dissostichus</taxon>
    </lineage>
</organism>
<evidence type="ECO:0000256" key="1">
    <source>
        <dbReference type="SAM" id="MobiDB-lite"/>
    </source>
</evidence>
<accession>A0AAD9CPV6</accession>
<comment type="caution">
    <text evidence="2">The sequence shown here is derived from an EMBL/GenBank/DDBJ whole genome shotgun (WGS) entry which is preliminary data.</text>
</comment>
<keyword evidence="3" id="KW-1185">Reference proteome</keyword>
<protein>
    <submittedName>
        <fullName evidence="2">Peptide permease protein BMEII0860</fullName>
    </submittedName>
</protein>
<name>A0AAD9CPV6_DISEL</name>
<dbReference type="AlphaFoldDB" id="A0AAD9CPV6"/>
<dbReference type="EMBL" id="JASDAP010000003">
    <property type="protein sequence ID" value="KAK1904921.1"/>
    <property type="molecule type" value="Genomic_DNA"/>
</dbReference>
<proteinExistence type="predicted"/>
<feature type="compositionally biased region" description="Basic and acidic residues" evidence="1">
    <location>
        <begin position="213"/>
        <end position="227"/>
    </location>
</feature>
<gene>
    <name evidence="2" type="ORF">KUDE01_012104</name>
</gene>
<dbReference type="Proteomes" id="UP001228049">
    <property type="component" value="Unassembled WGS sequence"/>
</dbReference>
<feature type="non-terminal residue" evidence="2">
    <location>
        <position position="1"/>
    </location>
</feature>
<sequence>MHCKEVSNSSLISPIPCYEICHRVPGGVSSTSGQSCCLAPSKMLGHSEPWGEHRPEIVAGLVPKTPRPPESRPSCNAVILPSRSQIRVPCHQPNAPILHAGSNAEVLMASVKRGSHPQWEKETVFVFGCSSGAPRTQSTGLWPFSKRDHLSPELGLATPAFSAMVGQNWTCRVDAAQQASRIKPAPISISTHPPSACCLPCNLQSNDSSELSQEQRERKQGEEGRDELIEANDLMRYSYEAGDGTLFTFQRGSEASSKHSPGKLRIPPPVANLQTSTEAFNTLQRTRGAVDLLHIDR</sequence>